<comment type="cofactor">
    <cofactor evidence="9">
        <name>[4Fe-4S] cluster</name>
        <dbReference type="ChEBI" id="CHEBI:49883"/>
    </cofactor>
    <text evidence="9">Binds 2 [4Fe-4S] clusters per monomer.</text>
</comment>
<feature type="domain" description="4Fe-4S ferredoxin-type" evidence="11">
    <location>
        <begin position="196"/>
        <end position="227"/>
    </location>
</feature>
<feature type="binding site" evidence="9">
    <location>
        <position position="211"/>
    </location>
    <ligand>
        <name>[4Fe-4S] cluster</name>
        <dbReference type="ChEBI" id="CHEBI:49883"/>
        <label>1</label>
    </ligand>
</feature>
<comment type="caution">
    <text evidence="9">Lacks conserved residue(s) required for the propagation of feature annotation.</text>
</comment>
<comment type="catalytic activity">
    <reaction evidence="9">
        <text>epoxyqueuosine(34) in tRNA + AH2 = queuosine(34) in tRNA + A + H2O</text>
        <dbReference type="Rhea" id="RHEA:32159"/>
        <dbReference type="Rhea" id="RHEA-COMP:18571"/>
        <dbReference type="Rhea" id="RHEA-COMP:18582"/>
        <dbReference type="ChEBI" id="CHEBI:13193"/>
        <dbReference type="ChEBI" id="CHEBI:15377"/>
        <dbReference type="ChEBI" id="CHEBI:17499"/>
        <dbReference type="ChEBI" id="CHEBI:194431"/>
        <dbReference type="ChEBI" id="CHEBI:194443"/>
        <dbReference type="EC" id="1.17.99.6"/>
    </reaction>
</comment>
<dbReference type="GO" id="GO:0051539">
    <property type="term" value="F:4 iron, 4 sulfur cluster binding"/>
    <property type="evidence" value="ECO:0007669"/>
    <property type="project" value="UniProtKB-KW"/>
</dbReference>
<accession>A0AA96K1K6</accession>
<feature type="region of interest" description="Disordered" evidence="10">
    <location>
        <begin position="341"/>
        <end position="361"/>
    </location>
</feature>
<dbReference type="PANTHER" id="PTHR30002:SF4">
    <property type="entry name" value="EPOXYQUEUOSINE REDUCTASE"/>
    <property type="match status" value="1"/>
</dbReference>
<dbReference type="RefSeq" id="WP_312747619.1">
    <property type="nucleotide sequence ID" value="NZ_CP116968.1"/>
</dbReference>
<feature type="binding site" evidence="9">
    <location>
        <position position="189"/>
    </location>
    <ligand>
        <name>cob(II)alamin</name>
        <dbReference type="ChEBI" id="CHEBI:16304"/>
    </ligand>
</feature>
<dbReference type="PROSITE" id="PS00198">
    <property type="entry name" value="4FE4S_FER_1"/>
    <property type="match status" value="1"/>
</dbReference>
<dbReference type="InterPro" id="IPR017900">
    <property type="entry name" value="4Fe4S_Fe_S_CS"/>
</dbReference>
<reference evidence="12 13" key="1">
    <citation type="submission" date="2023-01" db="EMBL/GenBank/DDBJ databases">
        <title>Cultivation and genomic characterization of new, ubiquitous marine nitrite-oxidizing bacteria from the Nitrospirales.</title>
        <authorList>
            <person name="Mueller A.J."/>
            <person name="Daebeler A."/>
            <person name="Herbold C.W."/>
            <person name="Kirkegaard R.H."/>
            <person name="Daims H."/>
        </authorList>
    </citation>
    <scope>NUCLEOTIDE SEQUENCE [LARGE SCALE GENOMIC DNA]</scope>
    <source>
        <strain evidence="12 13">DK</strain>
    </source>
</reference>
<feature type="binding site" evidence="9">
    <location>
        <position position="208"/>
    </location>
    <ligand>
        <name>[4Fe-4S] cluster</name>
        <dbReference type="ChEBI" id="CHEBI:49883"/>
        <label>1</label>
    </ligand>
</feature>
<dbReference type="Proteomes" id="UP001302494">
    <property type="component" value="Chromosome"/>
</dbReference>
<evidence type="ECO:0000256" key="5">
    <source>
        <dbReference type="ARBA" id="ARBA00022785"/>
    </source>
</evidence>
<evidence type="ECO:0000256" key="3">
    <source>
        <dbReference type="ARBA" id="ARBA00022694"/>
    </source>
</evidence>
<organism evidence="12 13">
    <name type="scientific">Candidatus Nitrospira neomarina</name>
    <dbReference type="NCBI Taxonomy" id="3020899"/>
    <lineage>
        <taxon>Bacteria</taxon>
        <taxon>Pseudomonadati</taxon>
        <taxon>Nitrospirota</taxon>
        <taxon>Nitrospiria</taxon>
        <taxon>Nitrospirales</taxon>
        <taxon>Nitrospiraceae</taxon>
        <taxon>Nitrospira</taxon>
    </lineage>
</organism>
<evidence type="ECO:0000256" key="1">
    <source>
        <dbReference type="ARBA" id="ARBA00022485"/>
    </source>
</evidence>
<feature type="binding site" evidence="9">
    <location>
        <position position="234"/>
    </location>
    <ligand>
        <name>[4Fe-4S] cluster</name>
        <dbReference type="ChEBI" id="CHEBI:49883"/>
        <label>2</label>
    </ligand>
</feature>
<dbReference type="AlphaFoldDB" id="A0AA96K1K6"/>
<keyword evidence="9" id="KW-0846">Cobalamin</keyword>
<evidence type="ECO:0000259" key="11">
    <source>
        <dbReference type="PROSITE" id="PS51379"/>
    </source>
</evidence>
<dbReference type="EC" id="1.17.99.6" evidence="9"/>
<keyword evidence="8 9" id="KW-0411">Iron-sulfur</keyword>
<dbReference type="HAMAP" id="MF_00916">
    <property type="entry name" value="QueG"/>
    <property type="match status" value="1"/>
</dbReference>
<keyword evidence="2 9" id="KW-0963">Cytoplasm</keyword>
<dbReference type="GO" id="GO:0008616">
    <property type="term" value="P:tRNA queuosine(34) biosynthetic process"/>
    <property type="evidence" value="ECO:0007669"/>
    <property type="project" value="UniProtKB-UniRule"/>
</dbReference>
<comment type="subcellular location">
    <subcellularLocation>
        <location evidence="9">Cytoplasm</location>
    </subcellularLocation>
</comment>
<dbReference type="PROSITE" id="PS51379">
    <property type="entry name" value="4FE4S_FER_2"/>
    <property type="match status" value="1"/>
</dbReference>
<dbReference type="Pfam" id="PF08331">
    <property type="entry name" value="QueG_DUF1730"/>
    <property type="match status" value="1"/>
</dbReference>
<comment type="function">
    <text evidence="9">Catalyzes the conversion of epoxyqueuosine (oQ) to queuosine (Q), which is a hypermodified base found in the wobble positions of tRNA(Asp), tRNA(Asn), tRNA(His) and tRNA(Tyr).</text>
</comment>
<dbReference type="InterPro" id="IPR004453">
    <property type="entry name" value="QueG"/>
</dbReference>
<name>A0AA96K1K6_9BACT</name>
<comment type="similarity">
    <text evidence="9">Belongs to the QueG family.</text>
</comment>
<dbReference type="InterPro" id="IPR017896">
    <property type="entry name" value="4Fe4S_Fe-S-bd"/>
</dbReference>
<dbReference type="KEGG" id="nneo:PQG83_05440"/>
<proteinExistence type="inferred from homology"/>
<dbReference type="SUPFAM" id="SSF46548">
    <property type="entry name" value="alpha-helical ferredoxin"/>
    <property type="match status" value="1"/>
</dbReference>
<feature type="binding site" evidence="9">
    <location>
        <position position="154"/>
    </location>
    <ligand>
        <name>cob(II)alamin</name>
        <dbReference type="ChEBI" id="CHEBI:16304"/>
    </ligand>
</feature>
<keyword evidence="9" id="KW-0170">Cobalt</keyword>
<dbReference type="Gene3D" id="3.30.70.20">
    <property type="match status" value="1"/>
</dbReference>
<dbReference type="PANTHER" id="PTHR30002">
    <property type="entry name" value="EPOXYQUEUOSINE REDUCTASE"/>
    <property type="match status" value="1"/>
</dbReference>
<dbReference type="InterPro" id="IPR013542">
    <property type="entry name" value="QueG_DUF1730"/>
</dbReference>
<feature type="binding site" evidence="9">
    <location>
        <position position="218"/>
    </location>
    <ligand>
        <name>[4Fe-4S] cluster</name>
        <dbReference type="ChEBI" id="CHEBI:49883"/>
        <label>2</label>
    </ligand>
</feature>
<keyword evidence="5 9" id="KW-0671">Queuosine biosynthesis</keyword>
<dbReference type="GO" id="GO:0052693">
    <property type="term" value="F:epoxyqueuosine reductase activity"/>
    <property type="evidence" value="ECO:0007669"/>
    <property type="project" value="UniProtKB-UniRule"/>
</dbReference>
<keyword evidence="6 9" id="KW-0560">Oxidoreductase</keyword>
<evidence type="ECO:0000313" key="12">
    <source>
        <dbReference type="EMBL" id="WNM63196.1"/>
    </source>
</evidence>
<dbReference type="EMBL" id="CP116968">
    <property type="protein sequence ID" value="WNM63196.1"/>
    <property type="molecule type" value="Genomic_DNA"/>
</dbReference>
<feature type="binding site" evidence="9">
    <location>
        <position position="267"/>
    </location>
    <ligand>
        <name>[4Fe-4S] cluster</name>
        <dbReference type="ChEBI" id="CHEBI:49883"/>
        <label>2</label>
    </ligand>
</feature>
<keyword evidence="3 9" id="KW-0819">tRNA processing</keyword>
<evidence type="ECO:0000256" key="6">
    <source>
        <dbReference type="ARBA" id="ARBA00023002"/>
    </source>
</evidence>
<protein>
    <recommendedName>
        <fullName evidence="9">Epoxyqueuosine reductase</fullName>
        <ecNumber evidence="9">1.17.99.6</ecNumber>
    </recommendedName>
    <alternativeName>
        <fullName evidence="9">Queuosine biosynthesis protein QueG</fullName>
    </alternativeName>
</protein>
<evidence type="ECO:0000256" key="7">
    <source>
        <dbReference type="ARBA" id="ARBA00023004"/>
    </source>
</evidence>
<comment type="cofactor">
    <cofactor evidence="9">
        <name>cob(II)alamin</name>
        <dbReference type="ChEBI" id="CHEBI:16304"/>
    </cofactor>
</comment>
<gene>
    <name evidence="9 12" type="primary">queG</name>
    <name evidence="12" type="ORF">PQG83_05440</name>
</gene>
<feature type="binding site" evidence="9">
    <location>
        <position position="264"/>
    </location>
    <ligand>
        <name>[4Fe-4S] cluster</name>
        <dbReference type="ChEBI" id="CHEBI:49883"/>
        <label>2</label>
    </ligand>
</feature>
<keyword evidence="1 9" id="KW-0004">4Fe-4S</keyword>
<comment type="subunit">
    <text evidence="9">Monomer.</text>
</comment>
<keyword evidence="7 9" id="KW-0408">Iron</keyword>
<evidence type="ECO:0000256" key="8">
    <source>
        <dbReference type="ARBA" id="ARBA00023014"/>
    </source>
</evidence>
<feature type="binding site" evidence="9">
    <location>
        <begin position="264"/>
        <end position="265"/>
    </location>
    <ligand>
        <name>cob(II)alamin</name>
        <dbReference type="ChEBI" id="CHEBI:16304"/>
    </ligand>
</feature>
<dbReference type="GO" id="GO:0005737">
    <property type="term" value="C:cytoplasm"/>
    <property type="evidence" value="ECO:0007669"/>
    <property type="project" value="UniProtKB-SubCell"/>
</dbReference>
<feature type="binding site" evidence="9">
    <location>
        <position position="81"/>
    </location>
    <ligand>
        <name>cob(II)alamin</name>
        <dbReference type="ChEBI" id="CHEBI:16304"/>
    </ligand>
</feature>
<comment type="pathway">
    <text evidence="9">tRNA modification; tRNA-queuosine biosynthesis.</text>
</comment>
<evidence type="ECO:0000256" key="2">
    <source>
        <dbReference type="ARBA" id="ARBA00022490"/>
    </source>
</evidence>
<dbReference type="Pfam" id="PF13484">
    <property type="entry name" value="Fer4_16"/>
    <property type="match status" value="1"/>
</dbReference>
<evidence type="ECO:0000256" key="10">
    <source>
        <dbReference type="SAM" id="MobiDB-lite"/>
    </source>
</evidence>
<sequence>MSPHSIPANTIKEEAIRLGFDSVGIARLPLPLSDTPLPPAQNTISHAEEAITWRLWGRLKKWLDLGFHGTMEWIAKDPKRRSNPEEVLPGCQSLVVVGMNYYTGHTPDESKAAGRIARYAWGKDYHGFMKDRLRQLENFLHTHVPDIQTRSYVDTGPIMEKPWAQEAGIGWIGKHTNIVSTEFGSWLLLGEILTTMPLDCDEPAMDLCGTCSLCIQACPTGAIVEPYLLDAERCISYLTIEYRGSADDLPTELRKKIGNRIFGCDDCLDICPFNVNAKATTEPGFQPFPWTLHPQLPELVNLTKDEFQSLTTGSPLRRPKHEGFIRNVEIGLNNHAPRIPYRNSITVTPSPPSAGSPDRKL</sequence>
<dbReference type="NCBIfam" id="TIGR00276">
    <property type="entry name" value="tRNA epoxyqueuosine(34) reductase QueG"/>
    <property type="match status" value="1"/>
</dbReference>
<evidence type="ECO:0000256" key="4">
    <source>
        <dbReference type="ARBA" id="ARBA00022723"/>
    </source>
</evidence>
<keyword evidence="13" id="KW-1185">Reference proteome</keyword>
<feature type="binding site" evidence="9">
    <location>
        <position position="214"/>
    </location>
    <ligand>
        <name>[4Fe-4S] cluster</name>
        <dbReference type="ChEBI" id="CHEBI:49883"/>
        <label>1</label>
    </ligand>
</feature>
<keyword evidence="4 9" id="KW-0479">Metal-binding</keyword>
<dbReference type="GO" id="GO:0046872">
    <property type="term" value="F:metal ion binding"/>
    <property type="evidence" value="ECO:0007669"/>
    <property type="project" value="UniProtKB-KW"/>
</dbReference>
<feature type="active site" description="Proton donor" evidence="9">
    <location>
        <position position="154"/>
    </location>
</feature>
<evidence type="ECO:0000256" key="9">
    <source>
        <dbReference type="HAMAP-Rule" id="MF_00916"/>
    </source>
</evidence>
<feature type="binding site" evidence="9">
    <location>
        <position position="271"/>
    </location>
    <ligand>
        <name>[4Fe-4S] cluster</name>
        <dbReference type="ChEBI" id="CHEBI:49883"/>
        <label>1</label>
    </ligand>
</feature>
<feature type="binding site" evidence="9">
    <location>
        <position position="178"/>
    </location>
    <ligand>
        <name>cob(II)alamin</name>
        <dbReference type="ChEBI" id="CHEBI:16304"/>
    </ligand>
</feature>
<dbReference type="GO" id="GO:0031419">
    <property type="term" value="F:cobalamin binding"/>
    <property type="evidence" value="ECO:0007669"/>
    <property type="project" value="UniProtKB-KW"/>
</dbReference>
<feature type="binding site" evidence="9">
    <location>
        <position position="236"/>
    </location>
    <ligand>
        <name>cob(II)alamin</name>
        <dbReference type="ChEBI" id="CHEBI:16304"/>
    </ligand>
</feature>
<evidence type="ECO:0000313" key="13">
    <source>
        <dbReference type="Proteomes" id="UP001302494"/>
    </source>
</evidence>